<accession>A0A8J3Y3L6</accession>
<feature type="signal peptide" evidence="1">
    <location>
        <begin position="1"/>
        <end position="22"/>
    </location>
</feature>
<dbReference type="EMBL" id="BOOY01000001">
    <property type="protein sequence ID" value="GIJ00907.1"/>
    <property type="molecule type" value="Genomic_DNA"/>
</dbReference>
<dbReference type="RefSeq" id="WP_203936219.1">
    <property type="nucleotide sequence ID" value="NZ_BAAAGJ010000024.1"/>
</dbReference>
<dbReference type="Proteomes" id="UP000652013">
    <property type="component" value="Unassembled WGS sequence"/>
</dbReference>
<protein>
    <recommendedName>
        <fullName evidence="4">Lipoprotein</fullName>
    </recommendedName>
</protein>
<name>A0A8J3Y3L6_9ACTN</name>
<organism evidence="2 3">
    <name type="scientific">Spirilliplanes yamanashiensis</name>
    <dbReference type="NCBI Taxonomy" id="42233"/>
    <lineage>
        <taxon>Bacteria</taxon>
        <taxon>Bacillati</taxon>
        <taxon>Actinomycetota</taxon>
        <taxon>Actinomycetes</taxon>
        <taxon>Micromonosporales</taxon>
        <taxon>Micromonosporaceae</taxon>
        <taxon>Spirilliplanes</taxon>
    </lineage>
</organism>
<evidence type="ECO:0000313" key="3">
    <source>
        <dbReference type="Proteomes" id="UP000652013"/>
    </source>
</evidence>
<reference evidence="2" key="1">
    <citation type="submission" date="2021-01" db="EMBL/GenBank/DDBJ databases">
        <title>Whole genome shotgun sequence of Spirilliplanes yamanashiensis NBRC 15828.</title>
        <authorList>
            <person name="Komaki H."/>
            <person name="Tamura T."/>
        </authorList>
    </citation>
    <scope>NUCLEOTIDE SEQUENCE</scope>
    <source>
        <strain evidence="2">NBRC 15828</strain>
    </source>
</reference>
<evidence type="ECO:0000256" key="1">
    <source>
        <dbReference type="SAM" id="SignalP"/>
    </source>
</evidence>
<evidence type="ECO:0000313" key="2">
    <source>
        <dbReference type="EMBL" id="GIJ00907.1"/>
    </source>
</evidence>
<evidence type="ECO:0008006" key="4">
    <source>
        <dbReference type="Google" id="ProtNLM"/>
    </source>
</evidence>
<keyword evidence="3" id="KW-1185">Reference proteome</keyword>
<keyword evidence="1" id="KW-0732">Signal</keyword>
<dbReference type="PROSITE" id="PS51257">
    <property type="entry name" value="PROKAR_LIPOPROTEIN"/>
    <property type="match status" value="1"/>
</dbReference>
<proteinExistence type="predicted"/>
<sequence>MRIPRGTLAGFALLTSATLALTGCTTSGKADRPAAGAPAATAAEPATDSLVKSTIQLSKGNYTYTMKGGAQSYEGVVHLPQSALLTVVDTSADGGEFAYLVVGKDRWVKLKMELDLGEDMPSPAELEQLADQSPEIAKMAKQLKTLTAMVAGKKWLVIDPKRVDEFGEGFNGFEHPDATGASYLLSTARSATRAGDTITGDLDLSTVKADQVPWDSEEVLDLKAAGKVPYAATLDGEGRLVKLVLDLPAMGEQKAHRETIEVTGYGAAALQTKPATGDTIRMTDDMYDVLNGR</sequence>
<gene>
    <name evidence="2" type="ORF">Sya03_02590</name>
</gene>
<feature type="chain" id="PRO_5039380339" description="Lipoprotein" evidence="1">
    <location>
        <begin position="23"/>
        <end position="293"/>
    </location>
</feature>
<dbReference type="AlphaFoldDB" id="A0A8J3Y3L6"/>
<comment type="caution">
    <text evidence="2">The sequence shown here is derived from an EMBL/GenBank/DDBJ whole genome shotgun (WGS) entry which is preliminary data.</text>
</comment>